<reference evidence="4" key="1">
    <citation type="journal article" date="2019" name="Int. J. Syst. Evol. Microbiol.">
        <title>The Global Catalogue of Microorganisms (GCM) 10K type strain sequencing project: providing services to taxonomists for standard genome sequencing and annotation.</title>
        <authorList>
            <consortium name="The Broad Institute Genomics Platform"/>
            <consortium name="The Broad Institute Genome Sequencing Center for Infectious Disease"/>
            <person name="Wu L."/>
            <person name="Ma J."/>
        </authorList>
    </citation>
    <scope>NUCLEOTIDE SEQUENCE [LARGE SCALE GENOMIC DNA]</scope>
    <source>
        <strain evidence="4">KCTC 42586</strain>
    </source>
</reference>
<feature type="transmembrane region" description="Helical" evidence="2">
    <location>
        <begin position="80"/>
        <end position="103"/>
    </location>
</feature>
<evidence type="ECO:0000256" key="1">
    <source>
        <dbReference type="SAM" id="MobiDB-lite"/>
    </source>
</evidence>
<sequence length="230" mass="23489">MSSSTPAAKRAAVVTLAVALTVVMGAAFVASFSATVGAFSALGLPPIPAYCAAILPDGATVVAMLAVLTLKADPVARRLAVASVALFALSSGLSNASGALGVTPHHVVPERVEGVPVWLALAFSAIPVAALALSAELTGRTVVALFPAVEGVPIPEAKQSTGKGKRRKGKGPTLPPRRTDDQVIEQARTVAADFRRTGRRVTASGLQESLRLSWERAVRAQAALEAEGLA</sequence>
<proteinExistence type="predicted"/>
<keyword evidence="2" id="KW-1133">Transmembrane helix</keyword>
<feature type="transmembrane region" description="Helical" evidence="2">
    <location>
        <begin position="115"/>
        <end position="133"/>
    </location>
</feature>
<keyword evidence="2" id="KW-0812">Transmembrane</keyword>
<dbReference type="EMBL" id="JBHSKM010000012">
    <property type="protein sequence ID" value="MFC5216175.1"/>
    <property type="molecule type" value="Genomic_DNA"/>
</dbReference>
<feature type="transmembrane region" description="Helical" evidence="2">
    <location>
        <begin position="47"/>
        <end position="68"/>
    </location>
</feature>
<dbReference type="Proteomes" id="UP001596263">
    <property type="component" value="Unassembled WGS sequence"/>
</dbReference>
<comment type="caution">
    <text evidence="3">The sequence shown here is derived from an EMBL/GenBank/DDBJ whole genome shotgun (WGS) entry which is preliminary data.</text>
</comment>
<accession>A0ABW0CN49</accession>
<feature type="region of interest" description="Disordered" evidence="1">
    <location>
        <begin position="156"/>
        <end position="181"/>
    </location>
</feature>
<protein>
    <recommendedName>
        <fullName evidence="5">DUF2637 domain-containing protein</fullName>
    </recommendedName>
</protein>
<evidence type="ECO:0000313" key="4">
    <source>
        <dbReference type="Proteomes" id="UP001596263"/>
    </source>
</evidence>
<name>A0ABW0CN49_STRCD</name>
<evidence type="ECO:0000313" key="3">
    <source>
        <dbReference type="EMBL" id="MFC5216175.1"/>
    </source>
</evidence>
<evidence type="ECO:0000256" key="2">
    <source>
        <dbReference type="SAM" id="Phobius"/>
    </source>
</evidence>
<dbReference type="RefSeq" id="WP_380854754.1">
    <property type="nucleotide sequence ID" value="NZ_JBHSKM010000012.1"/>
</dbReference>
<keyword evidence="2" id="KW-0472">Membrane</keyword>
<evidence type="ECO:0008006" key="5">
    <source>
        <dbReference type="Google" id="ProtNLM"/>
    </source>
</evidence>
<gene>
    <name evidence="3" type="ORF">ACFPQ9_20240</name>
</gene>
<keyword evidence="4" id="KW-1185">Reference proteome</keyword>
<organism evidence="3 4">
    <name type="scientific">Streptomyces coerulescens</name>
    <dbReference type="NCBI Taxonomy" id="29304"/>
    <lineage>
        <taxon>Bacteria</taxon>
        <taxon>Bacillati</taxon>
        <taxon>Actinomycetota</taxon>
        <taxon>Actinomycetes</taxon>
        <taxon>Kitasatosporales</taxon>
        <taxon>Streptomycetaceae</taxon>
        <taxon>Streptomyces</taxon>
    </lineage>
</organism>